<organism evidence="3 4">
    <name type="scientific">Bodo saltans</name>
    <name type="common">Flagellated protozoan</name>
    <dbReference type="NCBI Taxonomy" id="75058"/>
    <lineage>
        <taxon>Eukaryota</taxon>
        <taxon>Discoba</taxon>
        <taxon>Euglenozoa</taxon>
        <taxon>Kinetoplastea</taxon>
        <taxon>Metakinetoplastina</taxon>
        <taxon>Eubodonida</taxon>
        <taxon>Bodonidae</taxon>
        <taxon>Bodo</taxon>
    </lineage>
</organism>
<proteinExistence type="predicted"/>
<evidence type="ECO:0000256" key="1">
    <source>
        <dbReference type="SAM" id="Coils"/>
    </source>
</evidence>
<feature type="compositionally biased region" description="Polar residues" evidence="2">
    <location>
        <begin position="494"/>
        <end position="503"/>
    </location>
</feature>
<keyword evidence="4" id="KW-1185">Reference proteome</keyword>
<evidence type="ECO:0000256" key="2">
    <source>
        <dbReference type="SAM" id="MobiDB-lite"/>
    </source>
</evidence>
<accession>A0A0S4IPY7</accession>
<evidence type="ECO:0000313" key="4">
    <source>
        <dbReference type="Proteomes" id="UP000051952"/>
    </source>
</evidence>
<dbReference type="EMBL" id="CYKH01000189">
    <property type="protein sequence ID" value="CUE77289.1"/>
    <property type="molecule type" value="Genomic_DNA"/>
</dbReference>
<feature type="compositionally biased region" description="Polar residues" evidence="2">
    <location>
        <begin position="401"/>
        <end position="415"/>
    </location>
</feature>
<sequence>MFRTNASSIREEYYLVEHDANAKRRECEELEHNNAMQREANIKSAGLEGLAKQLHAKEAELVETEQRIAKMLQKPGGGGAEASQPVTSSTATAAGNEVASDASPSLQDTLSASPSFSVAVAAATTGTSLDEISDLTKDQYESLKQKKIANANAIANLTNTVKTIGTEYVPPASYSSWHDKKMVDQQNELLVQKKALLVKIRQREESILDNCDPKREQARPASFCSPLVGTAEGCDNGGSGGGVEVLPLVDDNVVATLQPSAVPARRRSSVGAAILTSPSEAAPPTKSVKQANNDESTPKQTMLSHQILPPASREGLTPPTQPAAGAVDSNELSVPKAGRRSHNNSAAATTTTLTASSSTTTTEVAPPHSATTNSTVTVTTEHSPRSEATGRVLSPMVPPASHNSNGSLSTATASDASPVGPRNGRRANNNNSVGRGDDATSRPTNETHGGPTKAATKQQKEAEEALLASILNGPPSTSTAPVAVKESNALPDDSQANSEPSWL</sequence>
<protein>
    <submittedName>
        <fullName evidence="3">Uncharacterized protein</fullName>
    </submittedName>
</protein>
<feature type="compositionally biased region" description="Low complexity" evidence="2">
    <location>
        <begin position="420"/>
        <end position="434"/>
    </location>
</feature>
<feature type="region of interest" description="Disordered" evidence="2">
    <location>
        <begin position="275"/>
        <end position="503"/>
    </location>
</feature>
<dbReference type="Proteomes" id="UP000051952">
    <property type="component" value="Unassembled WGS sequence"/>
</dbReference>
<dbReference type="AlphaFoldDB" id="A0A0S4IPY7"/>
<evidence type="ECO:0000313" key="3">
    <source>
        <dbReference type="EMBL" id="CUE77289.1"/>
    </source>
</evidence>
<feature type="compositionally biased region" description="Polar residues" evidence="2">
    <location>
        <begin position="84"/>
        <end position="93"/>
    </location>
</feature>
<feature type="compositionally biased region" description="Low complexity" evidence="2">
    <location>
        <begin position="371"/>
        <end position="380"/>
    </location>
</feature>
<gene>
    <name evidence="3" type="ORF">BSAL_56270</name>
</gene>
<name>A0A0S4IPY7_BODSA</name>
<reference evidence="4" key="1">
    <citation type="submission" date="2015-09" db="EMBL/GenBank/DDBJ databases">
        <authorList>
            <consortium name="Pathogen Informatics"/>
        </authorList>
    </citation>
    <scope>NUCLEOTIDE SEQUENCE [LARGE SCALE GENOMIC DNA]</scope>
    <source>
        <strain evidence="4">Lake Konstanz</strain>
    </source>
</reference>
<feature type="compositionally biased region" description="Low complexity" evidence="2">
    <location>
        <begin position="345"/>
        <end position="362"/>
    </location>
</feature>
<feature type="coiled-coil region" evidence="1">
    <location>
        <begin position="20"/>
        <end position="74"/>
    </location>
</feature>
<feature type="compositionally biased region" description="Polar residues" evidence="2">
    <location>
        <begin position="287"/>
        <end position="304"/>
    </location>
</feature>
<dbReference type="VEuPathDB" id="TriTrypDB:BSAL_56270"/>
<feature type="region of interest" description="Disordered" evidence="2">
    <location>
        <begin position="74"/>
        <end position="110"/>
    </location>
</feature>
<keyword evidence="1" id="KW-0175">Coiled coil</keyword>